<reference evidence="2" key="1">
    <citation type="journal article" date="2017" name="Gigascience">
        <title>The genome draft of coconut (Cocos nucifera).</title>
        <authorList>
            <person name="Xiao Y."/>
            <person name="Xu P."/>
            <person name="Fan H."/>
            <person name="Baudouin L."/>
            <person name="Xia W."/>
            <person name="Bocs S."/>
            <person name="Xu J."/>
            <person name="Li Q."/>
            <person name="Guo A."/>
            <person name="Zhou L."/>
            <person name="Li J."/>
            <person name="Wu Y."/>
            <person name="Ma Z."/>
            <person name="Armero A."/>
            <person name="Issali A.E."/>
            <person name="Liu N."/>
            <person name="Peng M."/>
            <person name="Yang Y."/>
        </authorList>
    </citation>
    <scope>NUCLEOTIDE SEQUENCE</scope>
    <source>
        <tissue evidence="2">Spear leaf of Hainan Tall coconut</tissue>
    </source>
</reference>
<keyword evidence="3" id="KW-1185">Reference proteome</keyword>
<reference evidence="2" key="2">
    <citation type="submission" date="2019-07" db="EMBL/GenBank/DDBJ databases">
        <authorList>
            <person name="Yang Y."/>
            <person name="Bocs S."/>
            <person name="Baudouin L."/>
        </authorList>
    </citation>
    <scope>NUCLEOTIDE SEQUENCE</scope>
    <source>
        <tissue evidence="2">Spear leaf of Hainan Tall coconut</tissue>
    </source>
</reference>
<gene>
    <name evidence="2" type="ORF">COCNU_14G012480</name>
</gene>
<dbReference type="Proteomes" id="UP000797356">
    <property type="component" value="Chromosome 14"/>
</dbReference>
<name>A0A8K0IWF5_COCNU</name>
<proteinExistence type="predicted"/>
<accession>A0A8K0IWF5</accession>
<dbReference type="AlphaFoldDB" id="A0A8K0IWF5"/>
<dbReference type="EMBL" id="CM017885">
    <property type="protein sequence ID" value="KAG1368780.1"/>
    <property type="molecule type" value="Genomic_DNA"/>
</dbReference>
<sequence>MTRSLKVSINILSPSSLAFSLKELSSSLEKKKEKKRRVILSPSPKAVTAKGVITKVEVAMTEAIKSDAVEAMVEAYVELLGATIVPSQSDGENHQLRYCLQVVEEKRDKIKEGLAMERSRSNAVKMAFRKNKVFLKEIKKNLQIKKAQLQESEVEPAQAPLGMCHRLEFRMAFSLSGLKDHGTILIGPSLGTINGSSLVEAKAGTQLAGVDGGLPDAESLQDALGVQHIGAEAQVEAIGSFAMPMLRVLDARTTPSSAVESAVHGTMVENSFTTATKGSSTMGARSPTTSDGT</sequence>
<protein>
    <submittedName>
        <fullName evidence="2">Uncharacterized protein</fullName>
    </submittedName>
</protein>
<evidence type="ECO:0000256" key="1">
    <source>
        <dbReference type="SAM" id="MobiDB-lite"/>
    </source>
</evidence>
<organism evidence="2 3">
    <name type="scientific">Cocos nucifera</name>
    <name type="common">Coconut palm</name>
    <dbReference type="NCBI Taxonomy" id="13894"/>
    <lineage>
        <taxon>Eukaryota</taxon>
        <taxon>Viridiplantae</taxon>
        <taxon>Streptophyta</taxon>
        <taxon>Embryophyta</taxon>
        <taxon>Tracheophyta</taxon>
        <taxon>Spermatophyta</taxon>
        <taxon>Magnoliopsida</taxon>
        <taxon>Liliopsida</taxon>
        <taxon>Arecaceae</taxon>
        <taxon>Arecoideae</taxon>
        <taxon>Cocoseae</taxon>
        <taxon>Attaleinae</taxon>
        <taxon>Cocos</taxon>
    </lineage>
</organism>
<evidence type="ECO:0000313" key="3">
    <source>
        <dbReference type="Proteomes" id="UP000797356"/>
    </source>
</evidence>
<evidence type="ECO:0000313" key="2">
    <source>
        <dbReference type="EMBL" id="KAG1368780.1"/>
    </source>
</evidence>
<comment type="caution">
    <text evidence="2">The sequence shown here is derived from an EMBL/GenBank/DDBJ whole genome shotgun (WGS) entry which is preliminary data.</text>
</comment>
<feature type="region of interest" description="Disordered" evidence="1">
    <location>
        <begin position="273"/>
        <end position="293"/>
    </location>
</feature>